<comment type="pathway">
    <text evidence="1">Carotenoid biosynthesis; phytoene biosynthesis.</text>
</comment>
<name>A0A512PBY1_9CELL</name>
<keyword evidence="2" id="KW-0808">Transferase</keyword>
<dbReference type="PANTHER" id="PTHR31480">
    <property type="entry name" value="BIFUNCTIONAL LYCOPENE CYCLASE/PHYTOENE SYNTHASE"/>
    <property type="match status" value="1"/>
</dbReference>
<dbReference type="Pfam" id="PF00494">
    <property type="entry name" value="SQS_PSY"/>
    <property type="match status" value="1"/>
</dbReference>
<dbReference type="SFLD" id="SFLDS00005">
    <property type="entry name" value="Isoprenoid_Synthase_Type_I"/>
    <property type="match status" value="1"/>
</dbReference>
<dbReference type="SFLD" id="SFLDG01018">
    <property type="entry name" value="Squalene/Phytoene_Synthase_Lik"/>
    <property type="match status" value="1"/>
</dbReference>
<comment type="caution">
    <text evidence="3">The sequence shown here is derived from an EMBL/GenBank/DDBJ whole genome shotgun (WGS) entry which is preliminary data.</text>
</comment>
<evidence type="ECO:0000256" key="1">
    <source>
        <dbReference type="ARBA" id="ARBA00004684"/>
    </source>
</evidence>
<dbReference type="RefSeq" id="WP_146952472.1">
    <property type="nucleotide sequence ID" value="NZ_BAABBJ010000003.1"/>
</dbReference>
<dbReference type="OrthoDB" id="9807580at2"/>
<dbReference type="InterPro" id="IPR044843">
    <property type="entry name" value="Trans_IPPS_bact-type"/>
</dbReference>
<dbReference type="Proteomes" id="UP000321798">
    <property type="component" value="Unassembled WGS sequence"/>
</dbReference>
<dbReference type="InterPro" id="IPR019845">
    <property type="entry name" value="Squalene/phytoene_synthase_CS"/>
</dbReference>
<protein>
    <submittedName>
        <fullName evidence="3">Phytoene synthase</fullName>
    </submittedName>
</protein>
<gene>
    <name evidence="3" type="ORF">CSO01_14280</name>
</gene>
<dbReference type="GO" id="GO:0008299">
    <property type="term" value="P:isoprenoid biosynthetic process"/>
    <property type="evidence" value="ECO:0007669"/>
    <property type="project" value="UniProtKB-ARBA"/>
</dbReference>
<evidence type="ECO:0000256" key="2">
    <source>
        <dbReference type="ARBA" id="ARBA00022679"/>
    </source>
</evidence>
<organism evidence="3 4">
    <name type="scientific">Cellulomonas soli</name>
    <dbReference type="NCBI Taxonomy" id="931535"/>
    <lineage>
        <taxon>Bacteria</taxon>
        <taxon>Bacillati</taxon>
        <taxon>Actinomycetota</taxon>
        <taxon>Actinomycetes</taxon>
        <taxon>Micrococcales</taxon>
        <taxon>Cellulomonadaceae</taxon>
        <taxon>Cellulomonas</taxon>
    </lineage>
</organism>
<dbReference type="SUPFAM" id="SSF48576">
    <property type="entry name" value="Terpenoid synthases"/>
    <property type="match status" value="1"/>
</dbReference>
<dbReference type="PROSITE" id="PS01045">
    <property type="entry name" value="SQUALEN_PHYTOEN_SYN_2"/>
    <property type="match status" value="1"/>
</dbReference>
<reference evidence="3 4" key="1">
    <citation type="submission" date="2019-07" db="EMBL/GenBank/DDBJ databases">
        <title>Whole genome shotgun sequence of Cellulomonas soli NBRC 109434.</title>
        <authorList>
            <person name="Hosoyama A."/>
            <person name="Uohara A."/>
            <person name="Ohji S."/>
            <person name="Ichikawa N."/>
        </authorList>
    </citation>
    <scope>NUCLEOTIDE SEQUENCE [LARGE SCALE GENOMIC DNA]</scope>
    <source>
        <strain evidence="3 4">NBRC 109434</strain>
    </source>
</reference>
<evidence type="ECO:0000313" key="3">
    <source>
        <dbReference type="EMBL" id="GEP68713.1"/>
    </source>
</evidence>
<dbReference type="EMBL" id="BKAL01000004">
    <property type="protein sequence ID" value="GEP68713.1"/>
    <property type="molecule type" value="Genomic_DNA"/>
</dbReference>
<dbReference type="InterPro" id="IPR002060">
    <property type="entry name" value="Squ/phyt_synthse"/>
</dbReference>
<sequence>MTTHELDAVLRSRRLYDATAGRTSRTVLHAYSSSFGLGTRLLGARARHDIEAVYALVRLADEVVDTYRGADAAEELDALHTQTLRALGTGYSTNLVVHAFARTARRTGIGPAEIDPFFASMRADLTVRAHDRASYEEYVYGSAEVVGVMCLRVFLCADRSPGQPPVEPSPHLVEGARALGAAFQKINFLRDLGTDNGELGRTYFPGTQAGVIDAEQVADVLGEIEHDVRTARATLPDLPPRARCAVAATLGMYDRLLAALAATPAEDLLERRVRLPAPVKLGVVARAVGVEVLREVRGRRGGHA</sequence>
<dbReference type="Gene3D" id="1.10.600.10">
    <property type="entry name" value="Farnesyl Diphosphate Synthase"/>
    <property type="match status" value="1"/>
</dbReference>
<dbReference type="UniPathway" id="UPA00799"/>
<dbReference type="AlphaFoldDB" id="A0A512PBY1"/>
<keyword evidence="4" id="KW-1185">Reference proteome</keyword>
<evidence type="ECO:0000313" key="4">
    <source>
        <dbReference type="Proteomes" id="UP000321798"/>
    </source>
</evidence>
<proteinExistence type="predicted"/>
<dbReference type="SFLD" id="SFLDG01212">
    <property type="entry name" value="Phytoene_synthase_like"/>
    <property type="match status" value="1"/>
</dbReference>
<dbReference type="GO" id="GO:0004311">
    <property type="term" value="F:geranylgeranyl diphosphate synthase activity"/>
    <property type="evidence" value="ECO:0007669"/>
    <property type="project" value="InterPro"/>
</dbReference>
<dbReference type="InterPro" id="IPR008949">
    <property type="entry name" value="Isoprenoid_synthase_dom_sf"/>
</dbReference>
<accession>A0A512PBY1</accession>